<name>A0A6J5DMA8_9BURK</name>
<accession>A0A6J5DMA8</accession>
<dbReference type="Proteomes" id="UP000494363">
    <property type="component" value="Unassembled WGS sequence"/>
</dbReference>
<evidence type="ECO:0000313" key="1">
    <source>
        <dbReference type="EMBL" id="CAB3754644.1"/>
    </source>
</evidence>
<dbReference type="EMBL" id="CADIKH010000009">
    <property type="protein sequence ID" value="CAB3754644.1"/>
    <property type="molecule type" value="Genomic_DNA"/>
</dbReference>
<keyword evidence="2" id="KW-1185">Reference proteome</keyword>
<dbReference type="AlphaFoldDB" id="A0A6J5DMA8"/>
<protein>
    <submittedName>
        <fullName evidence="1">Uncharacterized protein</fullName>
    </submittedName>
</protein>
<evidence type="ECO:0000313" key="2">
    <source>
        <dbReference type="Proteomes" id="UP000494363"/>
    </source>
</evidence>
<organism evidence="1 2">
    <name type="scientific">Paraburkholderia humisilvae</name>
    <dbReference type="NCBI Taxonomy" id="627669"/>
    <lineage>
        <taxon>Bacteria</taxon>
        <taxon>Pseudomonadati</taxon>
        <taxon>Pseudomonadota</taxon>
        <taxon>Betaproteobacteria</taxon>
        <taxon>Burkholderiales</taxon>
        <taxon>Burkholderiaceae</taxon>
        <taxon>Paraburkholderia</taxon>
    </lineage>
</organism>
<proteinExistence type="predicted"/>
<reference evidence="1 2" key="1">
    <citation type="submission" date="2020-04" db="EMBL/GenBank/DDBJ databases">
        <authorList>
            <person name="De Canck E."/>
        </authorList>
    </citation>
    <scope>NUCLEOTIDE SEQUENCE [LARGE SCALE GENOMIC DNA]</scope>
    <source>
        <strain evidence="1 2">LMG 29542</strain>
    </source>
</reference>
<sequence>MPSIGNVTVKSHVISETDIRRVYRLNHCLLTDVKFEGKWMTVSVKPLREFLTEGGRTGAVEAVSLSKPRRTIIA</sequence>
<gene>
    <name evidence="1" type="ORF">LMG29542_02409</name>
</gene>